<keyword evidence="1" id="KW-0812">Transmembrane</keyword>
<keyword evidence="1" id="KW-0472">Membrane</keyword>
<dbReference type="RefSeq" id="WP_270038656.1">
    <property type="nucleotide sequence ID" value="NZ_JAPDOD010000003.1"/>
</dbReference>
<sequence>MTEEADRTGLAARRVIVGMCGGAVAAALALVAGASWSVAALCASDVASLVFVVWVWLGVAGVDAAGSARIARSEDASRAAAEAVLIGAGVASLIAVVFTFAEAGNAHEPQRGVLAGLAITSIALAWTSVHTVYVLRYARLYYSPPEGGVDFHGEAPDYGDFAYLALSIGMTFQVSDTDLTGKRMRRVALRHALLSYVFGTVIVATTVSSAAALLGT</sequence>
<feature type="transmembrane region" description="Helical" evidence="1">
    <location>
        <begin position="38"/>
        <end position="62"/>
    </location>
</feature>
<dbReference type="Proteomes" id="UP001149140">
    <property type="component" value="Unassembled WGS sequence"/>
</dbReference>
<feature type="transmembrane region" description="Helical" evidence="1">
    <location>
        <begin position="83"/>
        <end position="101"/>
    </location>
</feature>
<reference evidence="2" key="1">
    <citation type="submission" date="2022-10" db="EMBL/GenBank/DDBJ databases">
        <title>The WGS of Solirubrobacter ginsenosidimutans DSM 21036.</title>
        <authorList>
            <person name="Jiang Z."/>
        </authorList>
    </citation>
    <scope>NUCLEOTIDE SEQUENCE</scope>
    <source>
        <strain evidence="2">DSM 21036</strain>
    </source>
</reference>
<evidence type="ECO:0000256" key="1">
    <source>
        <dbReference type="SAM" id="Phobius"/>
    </source>
</evidence>
<gene>
    <name evidence="2" type="ORF">OM076_06440</name>
</gene>
<name>A0A9X3MQA6_9ACTN</name>
<dbReference type="InterPro" id="IPR009781">
    <property type="entry name" value="DUF1345"/>
</dbReference>
<dbReference type="AlphaFoldDB" id="A0A9X3MQA6"/>
<comment type="caution">
    <text evidence="2">The sequence shown here is derived from an EMBL/GenBank/DDBJ whole genome shotgun (WGS) entry which is preliminary data.</text>
</comment>
<dbReference type="Pfam" id="PF07077">
    <property type="entry name" value="DUF1345"/>
    <property type="match status" value="1"/>
</dbReference>
<dbReference type="EMBL" id="JAPDOD010000003">
    <property type="protein sequence ID" value="MDA0159892.1"/>
    <property type="molecule type" value="Genomic_DNA"/>
</dbReference>
<evidence type="ECO:0000313" key="2">
    <source>
        <dbReference type="EMBL" id="MDA0159892.1"/>
    </source>
</evidence>
<feature type="transmembrane region" description="Helical" evidence="1">
    <location>
        <begin position="193"/>
        <end position="214"/>
    </location>
</feature>
<keyword evidence="3" id="KW-1185">Reference proteome</keyword>
<organism evidence="2 3">
    <name type="scientific">Solirubrobacter ginsenosidimutans</name>
    <dbReference type="NCBI Taxonomy" id="490573"/>
    <lineage>
        <taxon>Bacteria</taxon>
        <taxon>Bacillati</taxon>
        <taxon>Actinomycetota</taxon>
        <taxon>Thermoleophilia</taxon>
        <taxon>Solirubrobacterales</taxon>
        <taxon>Solirubrobacteraceae</taxon>
        <taxon>Solirubrobacter</taxon>
    </lineage>
</organism>
<feature type="transmembrane region" description="Helical" evidence="1">
    <location>
        <begin position="12"/>
        <end position="32"/>
    </location>
</feature>
<protein>
    <submittedName>
        <fullName evidence="2">DUF1345 domain-containing protein</fullName>
    </submittedName>
</protein>
<keyword evidence="1" id="KW-1133">Transmembrane helix</keyword>
<feature type="transmembrane region" description="Helical" evidence="1">
    <location>
        <begin position="113"/>
        <end position="135"/>
    </location>
</feature>
<evidence type="ECO:0000313" key="3">
    <source>
        <dbReference type="Proteomes" id="UP001149140"/>
    </source>
</evidence>
<proteinExistence type="predicted"/>
<accession>A0A9X3MQA6</accession>